<evidence type="ECO:0000256" key="9">
    <source>
        <dbReference type="ARBA" id="ARBA00039401"/>
    </source>
</evidence>
<keyword evidence="16" id="KW-1185">Reference proteome</keyword>
<dbReference type="PROSITE" id="PS50109">
    <property type="entry name" value="HIS_KIN"/>
    <property type="match status" value="1"/>
</dbReference>
<evidence type="ECO:0000256" key="10">
    <source>
        <dbReference type="SAM" id="MobiDB-lite"/>
    </source>
</evidence>
<dbReference type="InterPro" id="IPR036890">
    <property type="entry name" value="HATPase_C_sf"/>
</dbReference>
<dbReference type="EMBL" id="LT629758">
    <property type="protein sequence ID" value="SDS99644.1"/>
    <property type="molecule type" value="Genomic_DNA"/>
</dbReference>
<dbReference type="Pfam" id="PF02518">
    <property type="entry name" value="HATPase_c"/>
    <property type="match status" value="1"/>
</dbReference>
<evidence type="ECO:0000313" key="16">
    <source>
        <dbReference type="Proteomes" id="UP000198688"/>
    </source>
</evidence>
<feature type="transmembrane region" description="Helical" evidence="11">
    <location>
        <begin position="221"/>
        <end position="239"/>
    </location>
</feature>
<dbReference type="InterPro" id="IPR000700">
    <property type="entry name" value="PAS-assoc_C"/>
</dbReference>
<reference evidence="15 16" key="1">
    <citation type="submission" date="2016-10" db="EMBL/GenBank/DDBJ databases">
        <authorList>
            <person name="de Groot N.N."/>
        </authorList>
    </citation>
    <scope>NUCLEOTIDE SEQUENCE [LARGE SCALE GENOMIC DNA]</scope>
    <source>
        <strain evidence="15 16">DSM 43941</strain>
    </source>
</reference>
<evidence type="ECO:0000256" key="2">
    <source>
        <dbReference type="ARBA" id="ARBA00004236"/>
    </source>
</evidence>
<dbReference type="PRINTS" id="PR00344">
    <property type="entry name" value="BCTRLSENSOR"/>
</dbReference>
<dbReference type="SMART" id="SM00388">
    <property type="entry name" value="HisKA"/>
    <property type="match status" value="1"/>
</dbReference>
<feature type="transmembrane region" description="Helical" evidence="11">
    <location>
        <begin position="176"/>
        <end position="200"/>
    </location>
</feature>
<keyword evidence="7" id="KW-0902">Two-component regulatory system</keyword>
<accession>A0A1H1WRD6</accession>
<keyword evidence="5" id="KW-0808">Transferase</keyword>
<keyword evidence="11" id="KW-1133">Transmembrane helix</keyword>
<keyword evidence="6" id="KW-0418">Kinase</keyword>
<dbReference type="GO" id="GO:0030295">
    <property type="term" value="F:protein kinase activator activity"/>
    <property type="evidence" value="ECO:0007669"/>
    <property type="project" value="TreeGrafter"/>
</dbReference>
<dbReference type="Gene3D" id="1.10.287.130">
    <property type="match status" value="1"/>
</dbReference>
<comment type="subcellular location">
    <subcellularLocation>
        <location evidence="2">Cell membrane</location>
    </subcellularLocation>
</comment>
<keyword evidence="8 11" id="KW-0472">Membrane</keyword>
<dbReference type="SMART" id="SM00091">
    <property type="entry name" value="PAS"/>
    <property type="match status" value="1"/>
</dbReference>
<sequence length="698" mass="74115">MWLVRAVAAGTMFLGALVLAGWALRVDALMRVVPGASSMKPMTAVSLTILGFGLAAAGSRWRGLRLAGLLGCSAAAAIGVLVLVQYATGVDLGVDRLLFPSMIAGDWIATSHPGRMAPNTAAATVLLAAAQILTGTVTTRRRIAGLGAQSLCAVAAALAMIGLYSYGLGVSPLQRFLGLTGMAVHTAAAVFMLSVATFLLRPLHGPARLMVTRGPAAMLTRALLATAISVPPLLGWVRLHAQYRLGLFDTRLGIALLVIGNVIVLAMITLVAGARAAQLEAERDHSEILLSRHAQLQAVMDNMPAAAFLKDAGGRYIMVNEHFDTHFGAGRGTAVGLTDHDLFDSDTASHLDQRLQQALTDGATVRFEHVIALSGEPHTYLSALLALRQVAGQAYAVAGVSTDITDRKKAETKLTETAEALRSELVHRETIEAELRARQADLKAFAYGVAHDLKGPLASISGFAEIIGTDLADGVTDPGELTPSLERIRQGVDRMQRFIDDLLAYATARDATLNLEPVDLQPLVEQIVAERTDHLRTNHTGENPARFPDIYTRQLPTVYADRLLCRQLLDNLIGNALKYTAPGQPAHVEISAQAGPPGWAGITVADRGIGIPAEQHQQIFHTFHRATNGSSYQGTGLGLAICQRVVDRHHGTITVTDNPGGGSRFTATLPLRPPTPNDDRTDPDPTKDTDITPASALG</sequence>
<dbReference type="AlphaFoldDB" id="A0A1H1WRD6"/>
<dbReference type="InterPro" id="IPR036097">
    <property type="entry name" value="HisK_dim/P_sf"/>
</dbReference>
<evidence type="ECO:0000256" key="7">
    <source>
        <dbReference type="ARBA" id="ARBA00023012"/>
    </source>
</evidence>
<dbReference type="InterPro" id="IPR000014">
    <property type="entry name" value="PAS"/>
</dbReference>
<evidence type="ECO:0000256" key="6">
    <source>
        <dbReference type="ARBA" id="ARBA00022777"/>
    </source>
</evidence>
<dbReference type="Pfam" id="PF00512">
    <property type="entry name" value="HisKA"/>
    <property type="match status" value="1"/>
</dbReference>
<keyword evidence="11" id="KW-0812">Transmembrane</keyword>
<evidence type="ECO:0000256" key="5">
    <source>
        <dbReference type="ARBA" id="ARBA00022679"/>
    </source>
</evidence>
<dbReference type="InterPro" id="IPR003661">
    <property type="entry name" value="HisK_dim/P_dom"/>
</dbReference>
<dbReference type="SUPFAM" id="SSF55785">
    <property type="entry name" value="PYP-like sensor domain (PAS domain)"/>
    <property type="match status" value="1"/>
</dbReference>
<feature type="domain" description="PAC" evidence="14">
    <location>
        <begin position="361"/>
        <end position="416"/>
    </location>
</feature>
<dbReference type="InterPro" id="IPR005467">
    <property type="entry name" value="His_kinase_dom"/>
</dbReference>
<comment type="catalytic activity">
    <reaction evidence="1">
        <text>ATP + protein L-histidine = ADP + protein N-phospho-L-histidine.</text>
        <dbReference type="EC" id="2.7.13.3"/>
    </reaction>
</comment>
<dbReference type="GO" id="GO:0000156">
    <property type="term" value="F:phosphorelay response regulator activity"/>
    <property type="evidence" value="ECO:0007669"/>
    <property type="project" value="TreeGrafter"/>
</dbReference>
<dbReference type="InterPro" id="IPR035965">
    <property type="entry name" value="PAS-like_dom_sf"/>
</dbReference>
<dbReference type="GO" id="GO:0005886">
    <property type="term" value="C:plasma membrane"/>
    <property type="evidence" value="ECO:0007669"/>
    <property type="project" value="UniProtKB-SubCell"/>
</dbReference>
<dbReference type="GO" id="GO:0007234">
    <property type="term" value="P:osmosensory signaling via phosphorelay pathway"/>
    <property type="evidence" value="ECO:0007669"/>
    <property type="project" value="TreeGrafter"/>
</dbReference>
<dbReference type="InterPro" id="IPR004358">
    <property type="entry name" value="Sig_transdc_His_kin-like_C"/>
</dbReference>
<feature type="transmembrane region" description="Helical" evidence="11">
    <location>
        <begin position="151"/>
        <end position="170"/>
    </location>
</feature>
<keyword evidence="4" id="KW-0597">Phosphoprotein</keyword>
<evidence type="ECO:0000313" key="15">
    <source>
        <dbReference type="EMBL" id="SDS99644.1"/>
    </source>
</evidence>
<evidence type="ECO:0000259" key="14">
    <source>
        <dbReference type="PROSITE" id="PS50113"/>
    </source>
</evidence>
<dbReference type="GO" id="GO:0000155">
    <property type="term" value="F:phosphorelay sensor kinase activity"/>
    <property type="evidence" value="ECO:0007669"/>
    <property type="project" value="InterPro"/>
</dbReference>
<dbReference type="Pfam" id="PF08448">
    <property type="entry name" value="PAS_4"/>
    <property type="match status" value="1"/>
</dbReference>
<dbReference type="STRING" id="113562.SAMN04489716_2207"/>
<dbReference type="NCBIfam" id="TIGR00229">
    <property type="entry name" value="sensory_box"/>
    <property type="match status" value="1"/>
</dbReference>
<organism evidence="15 16">
    <name type="scientific">Actinoplanes derwentensis</name>
    <dbReference type="NCBI Taxonomy" id="113562"/>
    <lineage>
        <taxon>Bacteria</taxon>
        <taxon>Bacillati</taxon>
        <taxon>Actinomycetota</taxon>
        <taxon>Actinomycetes</taxon>
        <taxon>Micromonosporales</taxon>
        <taxon>Micromonosporaceae</taxon>
        <taxon>Actinoplanes</taxon>
    </lineage>
</organism>
<feature type="domain" description="PAS" evidence="13">
    <location>
        <begin position="292"/>
        <end position="362"/>
    </location>
</feature>
<dbReference type="PROSITE" id="PS50113">
    <property type="entry name" value="PAC"/>
    <property type="match status" value="1"/>
</dbReference>
<evidence type="ECO:0000256" key="1">
    <source>
        <dbReference type="ARBA" id="ARBA00000085"/>
    </source>
</evidence>
<feature type="transmembrane region" description="Helical" evidence="11">
    <location>
        <begin position="41"/>
        <end position="59"/>
    </location>
</feature>
<dbReference type="PROSITE" id="PS50112">
    <property type="entry name" value="PAS"/>
    <property type="match status" value="1"/>
</dbReference>
<dbReference type="InterPro" id="IPR003594">
    <property type="entry name" value="HATPase_dom"/>
</dbReference>
<evidence type="ECO:0000256" key="11">
    <source>
        <dbReference type="SAM" id="Phobius"/>
    </source>
</evidence>
<proteinExistence type="predicted"/>
<feature type="transmembrane region" description="Helical" evidence="11">
    <location>
        <begin position="66"/>
        <end position="87"/>
    </location>
</feature>
<dbReference type="SUPFAM" id="SSF55874">
    <property type="entry name" value="ATPase domain of HSP90 chaperone/DNA topoisomerase II/histidine kinase"/>
    <property type="match status" value="1"/>
</dbReference>
<gene>
    <name evidence="15" type="ORF">SAMN04489716_2207</name>
</gene>
<name>A0A1H1WRD6_9ACTN</name>
<dbReference type="Gene3D" id="3.30.450.20">
    <property type="entry name" value="PAS domain"/>
    <property type="match status" value="1"/>
</dbReference>
<dbReference type="Gene3D" id="3.30.565.10">
    <property type="entry name" value="Histidine kinase-like ATPase, C-terminal domain"/>
    <property type="match status" value="1"/>
</dbReference>
<evidence type="ECO:0000259" key="13">
    <source>
        <dbReference type="PROSITE" id="PS50112"/>
    </source>
</evidence>
<dbReference type="Proteomes" id="UP000198688">
    <property type="component" value="Chromosome I"/>
</dbReference>
<feature type="domain" description="Histidine kinase" evidence="12">
    <location>
        <begin position="448"/>
        <end position="673"/>
    </location>
</feature>
<dbReference type="SUPFAM" id="SSF47384">
    <property type="entry name" value="Homodimeric domain of signal transducing histidine kinase"/>
    <property type="match status" value="1"/>
</dbReference>
<feature type="region of interest" description="Disordered" evidence="10">
    <location>
        <begin position="653"/>
        <end position="698"/>
    </location>
</feature>
<dbReference type="CDD" id="cd00082">
    <property type="entry name" value="HisKA"/>
    <property type="match status" value="1"/>
</dbReference>
<feature type="transmembrane region" description="Helical" evidence="11">
    <location>
        <begin position="251"/>
        <end position="273"/>
    </location>
</feature>
<evidence type="ECO:0000259" key="12">
    <source>
        <dbReference type="PROSITE" id="PS50109"/>
    </source>
</evidence>
<dbReference type="SMART" id="SM00387">
    <property type="entry name" value="HATPase_c"/>
    <property type="match status" value="1"/>
</dbReference>
<dbReference type="CDD" id="cd00130">
    <property type="entry name" value="PAS"/>
    <property type="match status" value="1"/>
</dbReference>
<protein>
    <recommendedName>
        <fullName evidence="9">Sensor-like histidine kinase SenX3</fullName>
        <ecNumber evidence="3">2.7.13.3</ecNumber>
    </recommendedName>
</protein>
<dbReference type="InterPro" id="IPR050351">
    <property type="entry name" value="BphY/WalK/GraS-like"/>
</dbReference>
<dbReference type="InterPro" id="IPR013656">
    <property type="entry name" value="PAS_4"/>
</dbReference>
<evidence type="ECO:0000256" key="3">
    <source>
        <dbReference type="ARBA" id="ARBA00012438"/>
    </source>
</evidence>
<feature type="compositionally biased region" description="Basic and acidic residues" evidence="10">
    <location>
        <begin position="677"/>
        <end position="690"/>
    </location>
</feature>
<evidence type="ECO:0000256" key="4">
    <source>
        <dbReference type="ARBA" id="ARBA00022553"/>
    </source>
</evidence>
<dbReference type="EC" id="2.7.13.3" evidence="3"/>
<dbReference type="PANTHER" id="PTHR42878">
    <property type="entry name" value="TWO-COMPONENT HISTIDINE KINASE"/>
    <property type="match status" value="1"/>
</dbReference>
<evidence type="ECO:0000256" key="8">
    <source>
        <dbReference type="ARBA" id="ARBA00023136"/>
    </source>
</evidence>
<dbReference type="PANTHER" id="PTHR42878:SF15">
    <property type="entry name" value="BACTERIOPHYTOCHROME"/>
    <property type="match status" value="1"/>
</dbReference>